<proteinExistence type="predicted"/>
<dbReference type="InterPro" id="IPR003656">
    <property type="entry name" value="Znf_BED"/>
</dbReference>
<dbReference type="WBParaSite" id="TCLT_0000203401-mRNA-1">
    <property type="protein sequence ID" value="TCLT_0000203401-mRNA-1"/>
    <property type="gene ID" value="TCLT_0000203401"/>
</dbReference>
<evidence type="ECO:0000256" key="4">
    <source>
        <dbReference type="PROSITE-ProRule" id="PRU00027"/>
    </source>
</evidence>
<sequence>MLTVSSKTSSFGSNVLSKSEINEARRDIKHETDTDQIFGANSGKGSSATSAFVNNINELESDQTMINLAAISMEMLAEITTSKGSTSEVKNTKSPVKKARKQGAQKFKPSNVWNHFSRLLNGNVLCVHCGKVLKRKDSSTKTMWGHLRAVHFKGNNEIESVVSERAEASMILDDFSSTRTLTTQNLLEQQVGILYDIPSKNQQSVNIMNDITPIIWPIIPNASKTNLEIGEEQNLRNNIMSESEFNNVSDKKSLNFLSTIPHSVEVIKINSGSSSSDRNNPSYSPNEESKKMHGTDILHSNASATSATISNPSETFIFSNTNHLPTTHSMQRAADISAPFSIFDPESVALFMRTANDLNCTLSYHSRCSQPQLCLESNITAANKLKGLEVSITENNDVVYIKVQSDGIEIQKEMWKKTDKIQFMWAIRGKCQKVLTE</sequence>
<keyword evidence="1" id="KW-0479">Metal-binding</keyword>
<dbReference type="OrthoDB" id="5812526at2759"/>
<dbReference type="GO" id="GO:0008270">
    <property type="term" value="F:zinc ion binding"/>
    <property type="evidence" value="ECO:0007669"/>
    <property type="project" value="UniProtKB-KW"/>
</dbReference>
<dbReference type="GO" id="GO:0003677">
    <property type="term" value="F:DNA binding"/>
    <property type="evidence" value="ECO:0007669"/>
    <property type="project" value="InterPro"/>
</dbReference>
<evidence type="ECO:0000256" key="5">
    <source>
        <dbReference type="SAM" id="MobiDB-lite"/>
    </source>
</evidence>
<protein>
    <submittedName>
        <fullName evidence="9">BED-type domain-containing protein</fullName>
    </submittedName>
</protein>
<reference evidence="9" key="1">
    <citation type="submission" date="2017-02" db="UniProtKB">
        <authorList>
            <consortium name="WormBaseParasite"/>
        </authorList>
    </citation>
    <scope>IDENTIFICATION</scope>
</reference>
<keyword evidence="2 4" id="KW-0863">Zinc-finger</keyword>
<feature type="domain" description="BED-type" evidence="6">
    <location>
        <begin position="107"/>
        <end position="158"/>
    </location>
</feature>
<dbReference type="SMART" id="SM00614">
    <property type="entry name" value="ZnF_BED"/>
    <property type="match status" value="1"/>
</dbReference>
<evidence type="ECO:0000256" key="3">
    <source>
        <dbReference type="ARBA" id="ARBA00022833"/>
    </source>
</evidence>
<evidence type="ECO:0000313" key="8">
    <source>
        <dbReference type="Proteomes" id="UP000276776"/>
    </source>
</evidence>
<dbReference type="OMA" id="KTMWGHL"/>
<feature type="region of interest" description="Disordered" evidence="5">
    <location>
        <begin position="26"/>
        <end position="47"/>
    </location>
</feature>
<keyword evidence="8" id="KW-1185">Reference proteome</keyword>
<dbReference type="InterPro" id="IPR036236">
    <property type="entry name" value="Znf_C2H2_sf"/>
</dbReference>
<evidence type="ECO:0000256" key="1">
    <source>
        <dbReference type="ARBA" id="ARBA00022723"/>
    </source>
</evidence>
<dbReference type="Pfam" id="PF02892">
    <property type="entry name" value="zf-BED"/>
    <property type="match status" value="1"/>
</dbReference>
<dbReference type="SUPFAM" id="SSF57667">
    <property type="entry name" value="beta-beta-alpha zinc fingers"/>
    <property type="match status" value="1"/>
</dbReference>
<evidence type="ECO:0000256" key="2">
    <source>
        <dbReference type="ARBA" id="ARBA00022771"/>
    </source>
</evidence>
<evidence type="ECO:0000259" key="6">
    <source>
        <dbReference type="PROSITE" id="PS50808"/>
    </source>
</evidence>
<dbReference type="EMBL" id="UYYF01000341">
    <property type="protein sequence ID" value="VDM97775.1"/>
    <property type="molecule type" value="Genomic_DNA"/>
</dbReference>
<feature type="region of interest" description="Disordered" evidence="5">
    <location>
        <begin position="269"/>
        <end position="293"/>
    </location>
</feature>
<gene>
    <name evidence="7" type="ORF">TCLT_LOCUS2035</name>
</gene>
<keyword evidence="3" id="KW-0862">Zinc</keyword>
<dbReference type="AlphaFoldDB" id="A0A0N5CP98"/>
<dbReference type="STRING" id="103827.A0A0N5CP98"/>
<feature type="compositionally biased region" description="Low complexity" evidence="5">
    <location>
        <begin position="270"/>
        <end position="286"/>
    </location>
</feature>
<organism evidence="9">
    <name type="scientific">Thelazia callipaeda</name>
    <name type="common">Oriental eyeworm</name>
    <name type="synonym">Parasitic nematode</name>
    <dbReference type="NCBI Taxonomy" id="103827"/>
    <lineage>
        <taxon>Eukaryota</taxon>
        <taxon>Metazoa</taxon>
        <taxon>Ecdysozoa</taxon>
        <taxon>Nematoda</taxon>
        <taxon>Chromadorea</taxon>
        <taxon>Rhabditida</taxon>
        <taxon>Spirurina</taxon>
        <taxon>Spiruromorpha</taxon>
        <taxon>Thelazioidea</taxon>
        <taxon>Thelaziidae</taxon>
        <taxon>Thelazia</taxon>
    </lineage>
</organism>
<accession>A0A0N5CP98</accession>
<name>A0A0N5CP98_THECL</name>
<evidence type="ECO:0000313" key="7">
    <source>
        <dbReference type="EMBL" id="VDM97775.1"/>
    </source>
</evidence>
<feature type="region of interest" description="Disordered" evidence="5">
    <location>
        <begin position="82"/>
        <end position="104"/>
    </location>
</feature>
<evidence type="ECO:0000313" key="9">
    <source>
        <dbReference type="WBParaSite" id="TCLT_0000203401-mRNA-1"/>
    </source>
</evidence>
<reference evidence="7 8" key="2">
    <citation type="submission" date="2018-11" db="EMBL/GenBank/DDBJ databases">
        <authorList>
            <consortium name="Pathogen Informatics"/>
        </authorList>
    </citation>
    <scope>NUCLEOTIDE SEQUENCE [LARGE SCALE GENOMIC DNA]</scope>
</reference>
<feature type="compositionally biased region" description="Polar residues" evidence="5">
    <location>
        <begin position="82"/>
        <end position="94"/>
    </location>
</feature>
<dbReference type="Proteomes" id="UP000276776">
    <property type="component" value="Unassembled WGS sequence"/>
</dbReference>
<dbReference type="PROSITE" id="PS50808">
    <property type="entry name" value="ZF_BED"/>
    <property type="match status" value="1"/>
</dbReference>